<keyword evidence="7" id="KW-1185">Reference proteome</keyword>
<dbReference type="NCBIfam" id="TIGR01730">
    <property type="entry name" value="RND_mfp"/>
    <property type="match status" value="1"/>
</dbReference>
<comment type="caution">
    <text evidence="6">The sequence shown here is derived from an EMBL/GenBank/DDBJ whole genome shotgun (WGS) entry which is preliminary data.</text>
</comment>
<evidence type="ECO:0000259" key="4">
    <source>
        <dbReference type="Pfam" id="PF25954"/>
    </source>
</evidence>
<feature type="coiled-coil region" evidence="2">
    <location>
        <begin position="136"/>
        <end position="194"/>
    </location>
</feature>
<dbReference type="GO" id="GO:0015562">
    <property type="term" value="F:efflux transmembrane transporter activity"/>
    <property type="evidence" value="ECO:0007669"/>
    <property type="project" value="TreeGrafter"/>
</dbReference>
<organism evidence="6 7">
    <name type="scientific">Mariniradius saccharolyticus AK6</name>
    <dbReference type="NCBI Taxonomy" id="1239962"/>
    <lineage>
        <taxon>Bacteria</taxon>
        <taxon>Pseudomonadati</taxon>
        <taxon>Bacteroidota</taxon>
        <taxon>Cytophagia</taxon>
        <taxon>Cytophagales</taxon>
        <taxon>Cyclobacteriaceae</taxon>
        <taxon>Mariniradius</taxon>
    </lineage>
</organism>
<dbReference type="Proteomes" id="UP000010953">
    <property type="component" value="Unassembled WGS sequence"/>
</dbReference>
<feature type="domain" description="CusB-like beta-barrel" evidence="4">
    <location>
        <begin position="236"/>
        <end position="306"/>
    </location>
</feature>
<evidence type="ECO:0000313" key="7">
    <source>
        <dbReference type="Proteomes" id="UP000010953"/>
    </source>
</evidence>
<dbReference type="Gene3D" id="2.40.30.170">
    <property type="match status" value="1"/>
</dbReference>
<dbReference type="InterPro" id="IPR058647">
    <property type="entry name" value="BSH_CzcB-like"/>
</dbReference>
<dbReference type="PROSITE" id="PS51257">
    <property type="entry name" value="PROKAR_LIPOPROTEIN"/>
    <property type="match status" value="1"/>
</dbReference>
<comment type="similarity">
    <text evidence="1">Belongs to the membrane fusion protein (MFP) (TC 8.A.1) family.</text>
</comment>
<dbReference type="Pfam" id="PF25893">
    <property type="entry name" value="HH_CzcB"/>
    <property type="match status" value="1"/>
</dbReference>
<dbReference type="AlphaFoldDB" id="M7XC97"/>
<dbReference type="PANTHER" id="PTHR30469:SF15">
    <property type="entry name" value="HLYD FAMILY OF SECRETION PROTEINS"/>
    <property type="match status" value="1"/>
</dbReference>
<protein>
    <submittedName>
        <fullName evidence="6">Co/Zn/Cd efflux system membrane fusion protein</fullName>
    </submittedName>
</protein>
<accession>M7XC97</accession>
<dbReference type="SUPFAM" id="SSF111369">
    <property type="entry name" value="HlyD-like secretion proteins"/>
    <property type="match status" value="1"/>
</dbReference>
<dbReference type="eggNOG" id="COG0845">
    <property type="taxonomic scope" value="Bacteria"/>
</dbReference>
<evidence type="ECO:0000313" key="6">
    <source>
        <dbReference type="EMBL" id="EMS32238.1"/>
    </source>
</evidence>
<feature type="domain" description="CzcB-like alpha-helical hairpin" evidence="3">
    <location>
        <begin position="147"/>
        <end position="190"/>
    </location>
</feature>
<gene>
    <name evidence="6" type="ORF">C943_01500</name>
</gene>
<feature type="domain" description="CzcB-like barrel-sandwich hybrid" evidence="5">
    <location>
        <begin position="104"/>
        <end position="227"/>
    </location>
</feature>
<evidence type="ECO:0000256" key="1">
    <source>
        <dbReference type="ARBA" id="ARBA00009477"/>
    </source>
</evidence>
<proteinExistence type="inferred from homology"/>
<dbReference type="Pfam" id="PF25954">
    <property type="entry name" value="Beta-barrel_RND_2"/>
    <property type="match status" value="1"/>
</dbReference>
<keyword evidence="2" id="KW-0175">Coiled coil</keyword>
<dbReference type="STRING" id="1239962.C943_01500"/>
<sequence>MKKQKKKHMKTNIGLLIFGTILLAVSCGPKDELSQKKTQLAELKKSAAEMRASIETLEKEIAQLDPAFAQENRKAVLISTLTPSSGKFEHFVEVTGSVLSKKNVNISGEVSGRVQEIIATEGMRVTKGQVLARIDAEAISRNIEEIEKQLELAKIVFEKQERLWKQQIGTEIQYLEAKNRKETLEKSLASLKTQEARTQVRAPFNGTVETVQARLGELVQPGTPMFQFVGDSDLFVEADVSERYVGIVNKGDAVAISFPSIGQELKSKVSAVGAIINPNNRTFKVEVVLPAQAEIKPNMIAVLKIKDYESASAVTIPNYLILQDNKGDYVFTVENNTSKKRYIKRGKTFKETAEILEGLTGTEVLVDKGFREVGDNYAVNVAK</sequence>
<name>M7XC97_9BACT</name>
<reference evidence="6" key="1">
    <citation type="submission" date="2013-01" db="EMBL/GenBank/DDBJ databases">
        <title>Genome assembly of Mariniradius saccharolyticus AK6.</title>
        <authorList>
            <person name="Vaidya B."/>
            <person name="Khatri I."/>
            <person name="Tanuku N.R.S."/>
            <person name="Subramanian S."/>
            <person name="Pinnaka A."/>
        </authorList>
    </citation>
    <scope>NUCLEOTIDE SEQUENCE [LARGE SCALE GENOMIC DNA]</scope>
    <source>
        <strain evidence="6">AK6</strain>
    </source>
</reference>
<dbReference type="PANTHER" id="PTHR30469">
    <property type="entry name" value="MULTIDRUG RESISTANCE PROTEIN MDTA"/>
    <property type="match status" value="1"/>
</dbReference>
<evidence type="ECO:0000259" key="5">
    <source>
        <dbReference type="Pfam" id="PF25973"/>
    </source>
</evidence>
<dbReference type="InParanoid" id="M7XC97"/>
<dbReference type="EMBL" id="AMZY02000014">
    <property type="protein sequence ID" value="EMS32238.1"/>
    <property type="molecule type" value="Genomic_DNA"/>
</dbReference>
<dbReference type="InterPro" id="IPR058792">
    <property type="entry name" value="Beta-barrel_RND_2"/>
</dbReference>
<evidence type="ECO:0000259" key="3">
    <source>
        <dbReference type="Pfam" id="PF25893"/>
    </source>
</evidence>
<dbReference type="GO" id="GO:1990281">
    <property type="term" value="C:efflux pump complex"/>
    <property type="evidence" value="ECO:0007669"/>
    <property type="project" value="TreeGrafter"/>
</dbReference>
<feature type="coiled-coil region" evidence="2">
    <location>
        <begin position="33"/>
        <end position="60"/>
    </location>
</feature>
<dbReference type="Pfam" id="PF25973">
    <property type="entry name" value="BSH_CzcB"/>
    <property type="match status" value="1"/>
</dbReference>
<dbReference type="Gene3D" id="2.40.50.100">
    <property type="match status" value="2"/>
</dbReference>
<dbReference type="InterPro" id="IPR006143">
    <property type="entry name" value="RND_pump_MFP"/>
</dbReference>
<dbReference type="Gene3D" id="2.40.420.20">
    <property type="match status" value="1"/>
</dbReference>
<evidence type="ECO:0000256" key="2">
    <source>
        <dbReference type="SAM" id="Coils"/>
    </source>
</evidence>
<dbReference type="InterPro" id="IPR058648">
    <property type="entry name" value="HH_CzcB-like"/>
</dbReference>